<dbReference type="SMART" id="SM00267">
    <property type="entry name" value="GGDEF"/>
    <property type="match status" value="1"/>
</dbReference>
<dbReference type="EC" id="2.7.7.65" evidence="1"/>
<evidence type="ECO:0000313" key="4">
    <source>
        <dbReference type="Proteomes" id="UP001501476"/>
    </source>
</evidence>
<proteinExistence type="predicted"/>
<dbReference type="PROSITE" id="PS50887">
    <property type="entry name" value="GGDEF"/>
    <property type="match status" value="1"/>
</dbReference>
<dbReference type="Pfam" id="PF01590">
    <property type="entry name" value="GAF"/>
    <property type="match status" value="1"/>
</dbReference>
<gene>
    <name evidence="3" type="ORF">GCM10008964_07540</name>
</gene>
<organism evidence="3 4">
    <name type="scientific">Methylophaga marina</name>
    <dbReference type="NCBI Taxonomy" id="45495"/>
    <lineage>
        <taxon>Bacteria</taxon>
        <taxon>Pseudomonadati</taxon>
        <taxon>Pseudomonadota</taxon>
        <taxon>Gammaproteobacteria</taxon>
        <taxon>Thiotrichales</taxon>
        <taxon>Piscirickettsiaceae</taxon>
        <taxon>Methylophaga</taxon>
    </lineage>
</organism>
<dbReference type="InterPro" id="IPR029016">
    <property type="entry name" value="GAF-like_dom_sf"/>
</dbReference>
<reference evidence="4" key="1">
    <citation type="journal article" date="2019" name="Int. J. Syst. Evol. Microbiol.">
        <title>The Global Catalogue of Microorganisms (GCM) 10K type strain sequencing project: providing services to taxonomists for standard genome sequencing and annotation.</title>
        <authorList>
            <consortium name="The Broad Institute Genomics Platform"/>
            <consortium name="The Broad Institute Genome Sequencing Center for Infectious Disease"/>
            <person name="Wu L."/>
            <person name="Ma J."/>
        </authorList>
    </citation>
    <scope>NUCLEOTIDE SEQUENCE [LARGE SCALE GENOMIC DNA]</scope>
    <source>
        <strain evidence="4">JCM 6886</strain>
    </source>
</reference>
<dbReference type="Gene3D" id="3.30.70.270">
    <property type="match status" value="1"/>
</dbReference>
<dbReference type="SUPFAM" id="SSF55073">
    <property type="entry name" value="Nucleotide cyclase"/>
    <property type="match status" value="1"/>
</dbReference>
<dbReference type="EMBL" id="BAAADG010000003">
    <property type="protein sequence ID" value="GAA0218470.1"/>
    <property type="molecule type" value="Genomic_DNA"/>
</dbReference>
<protein>
    <recommendedName>
        <fullName evidence="1">diguanylate cyclase</fullName>
        <ecNumber evidence="1">2.7.7.65</ecNumber>
    </recommendedName>
</protein>
<comment type="caution">
    <text evidence="3">The sequence shown here is derived from an EMBL/GenBank/DDBJ whole genome shotgun (WGS) entry which is preliminary data.</text>
</comment>
<dbReference type="InterPro" id="IPR000160">
    <property type="entry name" value="GGDEF_dom"/>
</dbReference>
<dbReference type="InterPro" id="IPR043128">
    <property type="entry name" value="Rev_trsase/Diguanyl_cyclase"/>
</dbReference>
<evidence type="ECO:0000259" key="2">
    <source>
        <dbReference type="PROSITE" id="PS50887"/>
    </source>
</evidence>
<dbReference type="InterPro" id="IPR029787">
    <property type="entry name" value="Nucleotide_cyclase"/>
</dbReference>
<dbReference type="NCBIfam" id="TIGR00254">
    <property type="entry name" value="GGDEF"/>
    <property type="match status" value="1"/>
</dbReference>
<dbReference type="Pfam" id="PF00990">
    <property type="entry name" value="GGDEF"/>
    <property type="match status" value="1"/>
</dbReference>
<feature type="domain" description="GGDEF" evidence="2">
    <location>
        <begin position="201"/>
        <end position="334"/>
    </location>
</feature>
<dbReference type="PANTHER" id="PTHR45138">
    <property type="entry name" value="REGULATORY COMPONENTS OF SENSORY TRANSDUCTION SYSTEM"/>
    <property type="match status" value="1"/>
</dbReference>
<evidence type="ECO:0000256" key="1">
    <source>
        <dbReference type="ARBA" id="ARBA00012528"/>
    </source>
</evidence>
<keyword evidence="4" id="KW-1185">Reference proteome</keyword>
<dbReference type="SUPFAM" id="SSF55781">
    <property type="entry name" value="GAF domain-like"/>
    <property type="match status" value="1"/>
</dbReference>
<evidence type="ECO:0000313" key="3">
    <source>
        <dbReference type="EMBL" id="GAA0218470.1"/>
    </source>
</evidence>
<dbReference type="Gene3D" id="3.30.450.40">
    <property type="match status" value="1"/>
</dbReference>
<accession>A0ABP3CYF6</accession>
<dbReference type="InterPro" id="IPR050469">
    <property type="entry name" value="Diguanylate_Cyclase"/>
</dbReference>
<dbReference type="PANTHER" id="PTHR45138:SF5">
    <property type="entry name" value="BIFUNCTIONAL PERIPLASMIC SUBSTRATE BINDING PROTEIN_CYTOPLASMIC DIGUANYLATE CYCLASE"/>
    <property type="match status" value="1"/>
</dbReference>
<dbReference type="Proteomes" id="UP001501476">
    <property type="component" value="Unassembled WGS sequence"/>
</dbReference>
<dbReference type="InterPro" id="IPR003018">
    <property type="entry name" value="GAF"/>
</dbReference>
<dbReference type="RefSeq" id="WP_286304851.1">
    <property type="nucleotide sequence ID" value="NZ_AP027741.1"/>
</dbReference>
<sequence length="334" mass="38138">MTDKLALHTRLEKDLTEDWQAILDILAEFMQVPVALILQADNQQVNVYARNQSKRNPFRLKQNLPSGSSLFHKKVIETNQQLSVLDASQSKEWAKSKELQYGLINYLGFPLHWPDGAKFGIICVMKTDAEAYTTKQKQVILQIKKIVESHLELVWQNQQLQAQSNNLQYLAYTDDLTESWNRRAFINESNKELKRSHRSGHIVCLLMMDIDDFKDINDAFGHEVGDEVLKLFSHCIQATKRPYDIFGRIGGEEFAILLPETGLKQATHLAERIRKKVSEIFYFTQGQSIKITVSIGVHQVDDKETNILVALNQADKLLYAAKHSGKNTVIATSL</sequence>
<dbReference type="SMART" id="SM00065">
    <property type="entry name" value="GAF"/>
    <property type="match status" value="1"/>
</dbReference>
<dbReference type="CDD" id="cd01949">
    <property type="entry name" value="GGDEF"/>
    <property type="match status" value="1"/>
</dbReference>
<name>A0ABP3CYF6_9GAMM</name>